<sequence length="265" mass="28627">MTADVGDAGELSRPARRQAEIAAYVVEHGSVSAGELVEAFGVSVMTVHRDLDELERQGVVRKYRGGVSAQPTSVFESNVAYRLNTAQTEKAALARHARAMIEPGMSIMLDDSTSAFGLVDLLDDITPLTVATNFLPAITRLTARRDIALLALGGIYSPTHDSFGGVPCAEAVEALHPDLLFCSVSAVSPTHAFHQEEEIVLVKRAMLRAAKTKVLLVDHAKLQRTALHRLAPLSDFDVVVVDEKTPEDLIRPLRDHGVTVEVAAF</sequence>
<dbReference type="AlphaFoldDB" id="A0A7Y4P0S5"/>
<evidence type="ECO:0000313" key="5">
    <source>
        <dbReference type="EMBL" id="MBB6565103.1"/>
    </source>
</evidence>
<keyword evidence="1" id="KW-0805">Transcription regulation</keyword>
<evidence type="ECO:0000313" key="6">
    <source>
        <dbReference type="EMBL" id="NOL41374.1"/>
    </source>
</evidence>
<evidence type="ECO:0000313" key="7">
    <source>
        <dbReference type="Proteomes" id="UP000534306"/>
    </source>
</evidence>
<dbReference type="Gene3D" id="1.10.10.10">
    <property type="entry name" value="Winged helix-like DNA-binding domain superfamily/Winged helix DNA-binding domain"/>
    <property type="match status" value="1"/>
</dbReference>
<evidence type="ECO:0000259" key="4">
    <source>
        <dbReference type="PROSITE" id="PS51000"/>
    </source>
</evidence>
<dbReference type="InterPro" id="IPR014036">
    <property type="entry name" value="DeoR-like_C"/>
</dbReference>
<dbReference type="SUPFAM" id="SSF46785">
    <property type="entry name" value="Winged helix' DNA-binding domain"/>
    <property type="match status" value="1"/>
</dbReference>
<dbReference type="InterPro" id="IPR036390">
    <property type="entry name" value="WH_DNA-bd_sf"/>
</dbReference>
<dbReference type="InterPro" id="IPR018356">
    <property type="entry name" value="Tscrpt_reg_HTH_DeoR_CS"/>
</dbReference>
<dbReference type="Proteomes" id="UP000553957">
    <property type="component" value="Unassembled WGS sequence"/>
</dbReference>
<dbReference type="SMART" id="SM00420">
    <property type="entry name" value="HTH_DEOR"/>
    <property type="match status" value="1"/>
</dbReference>
<dbReference type="PANTHER" id="PTHR30363">
    <property type="entry name" value="HTH-TYPE TRANSCRIPTIONAL REGULATOR SRLR-RELATED"/>
    <property type="match status" value="1"/>
</dbReference>
<gene>
    <name evidence="5" type="ORF">HNR71_000740</name>
    <name evidence="6" type="ORF">HPO96_14090</name>
</gene>
<accession>A0A7Y4P0S5</accession>
<dbReference type="EMBL" id="JACHKF010000001">
    <property type="protein sequence ID" value="MBB6565103.1"/>
    <property type="molecule type" value="Genomic_DNA"/>
</dbReference>
<dbReference type="GO" id="GO:0003700">
    <property type="term" value="F:DNA-binding transcription factor activity"/>
    <property type="evidence" value="ECO:0007669"/>
    <property type="project" value="InterPro"/>
</dbReference>
<proteinExistence type="predicted"/>
<evidence type="ECO:0000313" key="8">
    <source>
        <dbReference type="Proteomes" id="UP000553957"/>
    </source>
</evidence>
<dbReference type="EMBL" id="JABJRC010000003">
    <property type="protein sequence ID" value="NOL41374.1"/>
    <property type="molecule type" value="Genomic_DNA"/>
</dbReference>
<evidence type="ECO:0000256" key="2">
    <source>
        <dbReference type="ARBA" id="ARBA00023125"/>
    </source>
</evidence>
<keyword evidence="7" id="KW-1185">Reference proteome</keyword>
<keyword evidence="3" id="KW-0804">Transcription</keyword>
<dbReference type="RefSeq" id="WP_171673889.1">
    <property type="nucleotide sequence ID" value="NZ_BAAAGT010000001.1"/>
</dbReference>
<keyword evidence="2" id="KW-0238">DNA-binding</keyword>
<dbReference type="PANTHER" id="PTHR30363:SF44">
    <property type="entry name" value="AGA OPERON TRANSCRIPTIONAL REPRESSOR-RELATED"/>
    <property type="match status" value="1"/>
</dbReference>
<dbReference type="SUPFAM" id="SSF100950">
    <property type="entry name" value="NagB/RpiA/CoA transferase-like"/>
    <property type="match status" value="1"/>
</dbReference>
<dbReference type="InterPro" id="IPR036388">
    <property type="entry name" value="WH-like_DNA-bd_sf"/>
</dbReference>
<dbReference type="PROSITE" id="PS00894">
    <property type="entry name" value="HTH_DEOR_1"/>
    <property type="match status" value="1"/>
</dbReference>
<dbReference type="Pfam" id="PF00455">
    <property type="entry name" value="DeoRC"/>
    <property type="match status" value="1"/>
</dbReference>
<dbReference type="GO" id="GO:0003677">
    <property type="term" value="F:DNA binding"/>
    <property type="evidence" value="ECO:0007669"/>
    <property type="project" value="UniProtKB-KW"/>
</dbReference>
<evidence type="ECO:0000256" key="3">
    <source>
        <dbReference type="ARBA" id="ARBA00023163"/>
    </source>
</evidence>
<reference evidence="5 8" key="2">
    <citation type="submission" date="2020-08" db="EMBL/GenBank/DDBJ databases">
        <title>Sequencing the genomes of 1000 actinobacteria strains.</title>
        <authorList>
            <person name="Klenk H.-P."/>
        </authorList>
    </citation>
    <scope>NUCLEOTIDE SEQUENCE [LARGE SCALE GENOMIC DNA]</scope>
    <source>
        <strain evidence="5 8">DSM 15626</strain>
    </source>
</reference>
<dbReference type="Proteomes" id="UP000534306">
    <property type="component" value="Unassembled WGS sequence"/>
</dbReference>
<dbReference type="InterPro" id="IPR001034">
    <property type="entry name" value="DeoR_HTH"/>
</dbReference>
<reference evidence="6 7" key="1">
    <citation type="submission" date="2020-05" db="EMBL/GenBank/DDBJ databases">
        <title>Genome sequence of Kribbella sandramycini ATCC 39419.</title>
        <authorList>
            <person name="Maclea K.S."/>
            <person name="Fair J.L."/>
        </authorList>
    </citation>
    <scope>NUCLEOTIDE SEQUENCE [LARGE SCALE GENOMIC DNA]</scope>
    <source>
        <strain evidence="6 7">ATCC 39419</strain>
    </source>
</reference>
<dbReference type="SMART" id="SM01134">
    <property type="entry name" value="DeoRC"/>
    <property type="match status" value="1"/>
</dbReference>
<dbReference type="PRINTS" id="PR00037">
    <property type="entry name" value="HTHLACR"/>
</dbReference>
<evidence type="ECO:0000256" key="1">
    <source>
        <dbReference type="ARBA" id="ARBA00023015"/>
    </source>
</evidence>
<feature type="domain" description="HTH deoR-type" evidence="4">
    <location>
        <begin position="14"/>
        <end position="69"/>
    </location>
</feature>
<organism evidence="6 7">
    <name type="scientific">Kribbella sandramycini</name>
    <dbReference type="NCBI Taxonomy" id="60450"/>
    <lineage>
        <taxon>Bacteria</taxon>
        <taxon>Bacillati</taxon>
        <taxon>Actinomycetota</taxon>
        <taxon>Actinomycetes</taxon>
        <taxon>Propionibacteriales</taxon>
        <taxon>Kribbellaceae</taxon>
        <taxon>Kribbella</taxon>
    </lineage>
</organism>
<dbReference type="PROSITE" id="PS51000">
    <property type="entry name" value="HTH_DEOR_2"/>
    <property type="match status" value="1"/>
</dbReference>
<comment type="caution">
    <text evidence="6">The sequence shown here is derived from an EMBL/GenBank/DDBJ whole genome shotgun (WGS) entry which is preliminary data.</text>
</comment>
<protein>
    <submittedName>
        <fullName evidence="5">DeoR/GlpR family transcriptional regulator of sugar metabolism</fullName>
    </submittedName>
    <submittedName>
        <fullName evidence="6">DeoR/GlpR transcriptional regulator</fullName>
    </submittedName>
</protein>
<dbReference type="Pfam" id="PF08220">
    <property type="entry name" value="HTH_DeoR"/>
    <property type="match status" value="1"/>
</dbReference>
<name>A0A7Y4P0S5_9ACTN</name>
<dbReference type="InterPro" id="IPR050313">
    <property type="entry name" value="Carb_Metab_HTH_regulators"/>
</dbReference>
<dbReference type="InterPro" id="IPR037171">
    <property type="entry name" value="NagB/RpiA_transferase-like"/>
</dbReference>